<evidence type="ECO:0000259" key="1">
    <source>
        <dbReference type="Pfam" id="PF13679"/>
    </source>
</evidence>
<dbReference type="PANTHER" id="PTHR13369">
    <property type="match status" value="1"/>
</dbReference>
<keyword evidence="3" id="KW-1185">Reference proteome</keyword>
<proteinExistence type="predicted"/>
<protein>
    <recommendedName>
        <fullName evidence="1">Methyltransferase domain-containing protein</fullName>
    </recommendedName>
</protein>
<sequence length="396" mass="44076">MQVLENTAIEARRQALEIALLEGEPFWRDMPFRVARPGWVDAYPDLDHALAHLSEGELTHLLGDNRALIEWLSARVQSCRLEAALIDVPRQPVGAHRPDCRHVWGIPGRKLEQIEAFLDAIDTGAHEVLEWCSGKGHLGRLLSLRCGSSVTSLELQADLCADGEWLAQRAGATRQQFIAADAFAPDSAALVAGRQAVALHACGDLHRTLVSNAIAHGGQGLHVAPCCYYQLGSASFTPNAAGSRLRLSRDDLRLAVTETVTAPAREIRTRDREAAWKLAFVAWREMSEGAPYKTFKPLPEAWLRLPFAAFMTQVCAREGIHAPSGKVLTELEARGWERQRVMMRRSVVRLAYRRILELWLVCDLAVPLLHTGYRVAIREFCARKLTPRNLLLSAVR</sequence>
<dbReference type="AlphaFoldDB" id="A0A840BFQ6"/>
<dbReference type="Gene3D" id="3.40.50.150">
    <property type="entry name" value="Vaccinia Virus protein VP39"/>
    <property type="match status" value="1"/>
</dbReference>
<organism evidence="2 3">
    <name type="scientific">Niveibacterium umoris</name>
    <dbReference type="NCBI Taxonomy" id="1193620"/>
    <lineage>
        <taxon>Bacteria</taxon>
        <taxon>Pseudomonadati</taxon>
        <taxon>Pseudomonadota</taxon>
        <taxon>Betaproteobacteria</taxon>
        <taxon>Rhodocyclales</taxon>
        <taxon>Rhodocyclaceae</taxon>
        <taxon>Niveibacterium</taxon>
    </lineage>
</organism>
<evidence type="ECO:0000313" key="2">
    <source>
        <dbReference type="EMBL" id="MBB4011024.1"/>
    </source>
</evidence>
<gene>
    <name evidence="2" type="ORF">GGR36_000332</name>
</gene>
<dbReference type="InterPro" id="IPR025714">
    <property type="entry name" value="Methyltranfer_dom"/>
</dbReference>
<dbReference type="RefSeq" id="WP_183631240.1">
    <property type="nucleotide sequence ID" value="NZ_BAABLE010000011.1"/>
</dbReference>
<dbReference type="InterPro" id="IPR029063">
    <property type="entry name" value="SAM-dependent_MTases_sf"/>
</dbReference>
<evidence type="ECO:0000313" key="3">
    <source>
        <dbReference type="Proteomes" id="UP000561045"/>
    </source>
</evidence>
<name>A0A840BFQ6_9RHOO</name>
<dbReference type="Proteomes" id="UP000561045">
    <property type="component" value="Unassembled WGS sequence"/>
</dbReference>
<reference evidence="2 3" key="1">
    <citation type="submission" date="2020-08" db="EMBL/GenBank/DDBJ databases">
        <title>Genomic Encyclopedia of Type Strains, Phase IV (KMG-IV): sequencing the most valuable type-strain genomes for metagenomic binning, comparative biology and taxonomic classification.</title>
        <authorList>
            <person name="Goeker M."/>
        </authorList>
    </citation>
    <scope>NUCLEOTIDE SEQUENCE [LARGE SCALE GENOMIC DNA]</scope>
    <source>
        <strain evidence="2 3">DSM 106739</strain>
    </source>
</reference>
<comment type="caution">
    <text evidence="2">The sequence shown here is derived from an EMBL/GenBank/DDBJ whole genome shotgun (WGS) entry which is preliminary data.</text>
</comment>
<dbReference type="Pfam" id="PF13679">
    <property type="entry name" value="Methyltransf_32"/>
    <property type="match status" value="1"/>
</dbReference>
<feature type="domain" description="Methyltransferase" evidence="1">
    <location>
        <begin position="110"/>
        <end position="231"/>
    </location>
</feature>
<dbReference type="PANTHER" id="PTHR13369:SF0">
    <property type="entry name" value="GLUTATHIONE S-TRANSFERASE C-TERMINAL DOMAIN-CONTAINING PROTEIN"/>
    <property type="match status" value="1"/>
</dbReference>
<accession>A0A840BFQ6</accession>
<dbReference type="EMBL" id="JACIET010000001">
    <property type="protein sequence ID" value="MBB4011024.1"/>
    <property type="molecule type" value="Genomic_DNA"/>
</dbReference>
<dbReference type="SUPFAM" id="SSF53335">
    <property type="entry name" value="S-adenosyl-L-methionine-dependent methyltransferases"/>
    <property type="match status" value="1"/>
</dbReference>